<dbReference type="Pfam" id="PF11258">
    <property type="entry name" value="DUF3048"/>
    <property type="match status" value="1"/>
</dbReference>
<gene>
    <name evidence="3" type="ORF">ACFFHF_17905</name>
</gene>
<accession>A0ABV6KUS1</accession>
<dbReference type="RefSeq" id="WP_160548534.1">
    <property type="nucleotide sequence ID" value="NZ_JBHLUU010000116.1"/>
</dbReference>
<dbReference type="SUPFAM" id="SSF159774">
    <property type="entry name" value="YerB-like"/>
    <property type="match status" value="1"/>
</dbReference>
<organism evidence="3 4">
    <name type="scientific">Robertmurraya beringensis</name>
    <dbReference type="NCBI Taxonomy" id="641660"/>
    <lineage>
        <taxon>Bacteria</taxon>
        <taxon>Bacillati</taxon>
        <taxon>Bacillota</taxon>
        <taxon>Bacilli</taxon>
        <taxon>Bacillales</taxon>
        <taxon>Bacillaceae</taxon>
        <taxon>Robertmurraya</taxon>
    </lineage>
</organism>
<keyword evidence="4" id="KW-1185">Reference proteome</keyword>
<dbReference type="PROSITE" id="PS51257">
    <property type="entry name" value="PROKAR_LIPOPROTEIN"/>
    <property type="match status" value="1"/>
</dbReference>
<dbReference type="InterPro" id="IPR035328">
    <property type="entry name" value="DUF3048_C"/>
</dbReference>
<dbReference type="Proteomes" id="UP001589738">
    <property type="component" value="Unassembled WGS sequence"/>
</dbReference>
<dbReference type="EMBL" id="JBHLUU010000116">
    <property type="protein sequence ID" value="MFC0477082.1"/>
    <property type="molecule type" value="Genomic_DNA"/>
</dbReference>
<dbReference type="Pfam" id="PF17479">
    <property type="entry name" value="DUF3048_C"/>
    <property type="match status" value="1"/>
</dbReference>
<dbReference type="InterPro" id="IPR023158">
    <property type="entry name" value="YerB-like_sf"/>
</dbReference>
<comment type="caution">
    <text evidence="3">The sequence shown here is derived from an EMBL/GenBank/DDBJ whole genome shotgun (WGS) entry which is preliminary data.</text>
</comment>
<proteinExistence type="predicted"/>
<sequence>MLKKWITVGLASAFILTGCNKVEEVQKESEKPVEEEDTVVEEVSQTFEAPLTGVELSDEPSGRAFGVMINNDPKARPQSALNQADIVYEVLAEGNVTRFLAIFQSEHPENIGPVRSARDYYIDLASGYDSLYIAHGYSPEAQEMLTSGVIDNLNGMQYDGTLFKRASFRQAPHNSYISYENILKGAKQVGYDMSETPEALPFYEEDELASITGEAAENVTVAYLKSNLFKVDYKYDTSSKKYARYSNDEQTIDLDSEEPVLLDNVFIAEMEHTLLDDSGRREIDLTSGGKGYLLQQGKLLQVEWKNVDGRILPFLNGEEVKFVPGKTWINIVPTNPGLEQTVTIQS</sequence>
<feature type="domain" description="DUF3048" evidence="1">
    <location>
        <begin position="51"/>
        <end position="191"/>
    </location>
</feature>
<dbReference type="InterPro" id="IPR021416">
    <property type="entry name" value="DUF3048_N"/>
</dbReference>
<reference evidence="3 4" key="1">
    <citation type="submission" date="2024-09" db="EMBL/GenBank/DDBJ databases">
        <authorList>
            <person name="Sun Q."/>
            <person name="Mori K."/>
        </authorList>
    </citation>
    <scope>NUCLEOTIDE SEQUENCE [LARGE SCALE GENOMIC DNA]</scope>
    <source>
        <strain evidence="3 4">CGMCC 1.9126</strain>
    </source>
</reference>
<evidence type="ECO:0000313" key="3">
    <source>
        <dbReference type="EMBL" id="MFC0477082.1"/>
    </source>
</evidence>
<feature type="domain" description="DUF3048" evidence="2">
    <location>
        <begin position="220"/>
        <end position="329"/>
    </location>
</feature>
<evidence type="ECO:0000259" key="1">
    <source>
        <dbReference type="Pfam" id="PF11258"/>
    </source>
</evidence>
<name>A0ABV6KUS1_9BACI</name>
<dbReference type="Gene3D" id="3.50.90.10">
    <property type="entry name" value="YerB-like"/>
    <property type="match status" value="1"/>
</dbReference>
<evidence type="ECO:0000313" key="4">
    <source>
        <dbReference type="Proteomes" id="UP001589738"/>
    </source>
</evidence>
<evidence type="ECO:0000259" key="2">
    <source>
        <dbReference type="Pfam" id="PF17479"/>
    </source>
</evidence>
<protein>
    <submittedName>
        <fullName evidence="3">DUF3048 domain-containing protein</fullName>
    </submittedName>
</protein>